<dbReference type="InterPro" id="IPR008462">
    <property type="entry name" value="CsbD"/>
</dbReference>
<dbReference type="EMBL" id="CP019688">
    <property type="protein sequence ID" value="AQQ14114.1"/>
    <property type="molecule type" value="Genomic_DNA"/>
</dbReference>
<evidence type="ECO:0000256" key="1">
    <source>
        <dbReference type="ARBA" id="ARBA00009129"/>
    </source>
</evidence>
<gene>
    <name evidence="4" type="ORF">CGLAU_00575</name>
</gene>
<comment type="similarity">
    <text evidence="1">Belongs to the UPF0337 (CsbD) family.</text>
</comment>
<dbReference type="Pfam" id="PF05532">
    <property type="entry name" value="CsbD"/>
    <property type="match status" value="1"/>
</dbReference>
<feature type="domain" description="CsbD-like" evidence="3">
    <location>
        <begin position="3"/>
        <end position="53"/>
    </location>
</feature>
<dbReference type="AlphaFoldDB" id="A0A1Q2HTE2"/>
<protein>
    <submittedName>
        <fullName evidence="4">CsbD-like protein</fullName>
    </submittedName>
</protein>
<dbReference type="OrthoDB" id="4424424at2"/>
<name>A0A1Q2HTE2_9CORY</name>
<organism evidence="4 5">
    <name type="scientific">Corynebacterium glaucum</name>
    <dbReference type="NCBI Taxonomy" id="187491"/>
    <lineage>
        <taxon>Bacteria</taxon>
        <taxon>Bacillati</taxon>
        <taxon>Actinomycetota</taxon>
        <taxon>Actinomycetes</taxon>
        <taxon>Mycobacteriales</taxon>
        <taxon>Corynebacteriaceae</taxon>
        <taxon>Corynebacterium</taxon>
    </lineage>
</organism>
<feature type="compositionally biased region" description="Basic and acidic residues" evidence="2">
    <location>
        <begin position="49"/>
        <end position="74"/>
    </location>
</feature>
<evidence type="ECO:0000259" key="3">
    <source>
        <dbReference type="Pfam" id="PF05532"/>
    </source>
</evidence>
<accession>A0A1Q2HTE2</accession>
<dbReference type="KEGG" id="cgv:CGLAU_00575"/>
<dbReference type="SUPFAM" id="SSF69047">
    <property type="entry name" value="Hypothetical protein YjbJ"/>
    <property type="match status" value="1"/>
</dbReference>
<reference evidence="4 5" key="1">
    <citation type="submission" date="2016-12" db="EMBL/GenBank/DDBJ databases">
        <authorList>
            <person name="Song W.-J."/>
            <person name="Kurnit D.M."/>
        </authorList>
    </citation>
    <scope>NUCLEOTIDE SEQUENCE [LARGE SCALE GENOMIC DNA]</scope>
    <source>
        <strain evidence="4 5">DSM 30827</strain>
    </source>
</reference>
<evidence type="ECO:0000256" key="2">
    <source>
        <dbReference type="SAM" id="MobiDB-lite"/>
    </source>
</evidence>
<evidence type="ECO:0000313" key="4">
    <source>
        <dbReference type="EMBL" id="AQQ14114.1"/>
    </source>
</evidence>
<sequence length="74" mass="7892">MAFEGKGDQLKGKAKEAAGNLTGNESLENEGKADNLSGNIKEGLSDAGDAVKDKFNEVAGKVEDKREEHEADER</sequence>
<dbReference type="RefSeq" id="WP_095659010.1">
    <property type="nucleotide sequence ID" value="NZ_CP019688.1"/>
</dbReference>
<feature type="compositionally biased region" description="Basic and acidic residues" evidence="2">
    <location>
        <begin position="1"/>
        <end position="16"/>
    </location>
</feature>
<dbReference type="Proteomes" id="UP000217209">
    <property type="component" value="Chromosome"/>
</dbReference>
<keyword evidence="5" id="KW-1185">Reference proteome</keyword>
<feature type="region of interest" description="Disordered" evidence="2">
    <location>
        <begin position="1"/>
        <end position="74"/>
    </location>
</feature>
<evidence type="ECO:0000313" key="5">
    <source>
        <dbReference type="Proteomes" id="UP000217209"/>
    </source>
</evidence>
<dbReference type="Gene3D" id="1.10.1470.10">
    <property type="entry name" value="YjbJ"/>
    <property type="match status" value="1"/>
</dbReference>
<dbReference type="InterPro" id="IPR036629">
    <property type="entry name" value="YjbJ_sf"/>
</dbReference>
<proteinExistence type="inferred from homology"/>